<evidence type="ECO:0000313" key="10">
    <source>
        <dbReference type="Proteomes" id="UP000178943"/>
    </source>
</evidence>
<reference evidence="9 10" key="1">
    <citation type="journal article" date="2016" name="Nat. Commun.">
        <title>Thousands of microbial genomes shed light on interconnected biogeochemical processes in an aquifer system.</title>
        <authorList>
            <person name="Anantharaman K."/>
            <person name="Brown C.T."/>
            <person name="Hug L.A."/>
            <person name="Sharon I."/>
            <person name="Castelle C.J."/>
            <person name="Probst A.J."/>
            <person name="Thomas B.C."/>
            <person name="Singh A."/>
            <person name="Wilkins M.J."/>
            <person name="Karaoz U."/>
            <person name="Brodie E.L."/>
            <person name="Williams K.H."/>
            <person name="Hubbard S.S."/>
            <person name="Banfield J.F."/>
        </authorList>
    </citation>
    <scope>NUCLEOTIDE SEQUENCE [LARGE SCALE GENOMIC DNA]</scope>
</reference>
<keyword evidence="2" id="KW-1003">Cell membrane</keyword>
<feature type="transmembrane region" description="Helical" evidence="8">
    <location>
        <begin position="12"/>
        <end position="31"/>
    </location>
</feature>
<accession>A0A1F5VJP6</accession>
<dbReference type="GO" id="GO:0008233">
    <property type="term" value="F:peptidase activity"/>
    <property type="evidence" value="ECO:0007669"/>
    <property type="project" value="UniProtKB-KW"/>
</dbReference>
<evidence type="ECO:0000256" key="3">
    <source>
        <dbReference type="ARBA" id="ARBA00022670"/>
    </source>
</evidence>
<dbReference type="NCBIfam" id="TIGR04178">
    <property type="entry name" value="exo_archaeo"/>
    <property type="match status" value="1"/>
</dbReference>
<evidence type="ECO:0000256" key="4">
    <source>
        <dbReference type="ARBA" id="ARBA00022692"/>
    </source>
</evidence>
<feature type="transmembrane region" description="Helical" evidence="8">
    <location>
        <begin position="43"/>
        <end position="64"/>
    </location>
</feature>
<feature type="transmembrane region" description="Helical" evidence="8">
    <location>
        <begin position="158"/>
        <end position="176"/>
    </location>
</feature>
<evidence type="ECO:0000256" key="7">
    <source>
        <dbReference type="ARBA" id="ARBA00023136"/>
    </source>
</evidence>
<protein>
    <submittedName>
        <fullName evidence="9">Exosortase K</fullName>
    </submittedName>
</protein>
<keyword evidence="4 8" id="KW-0812">Transmembrane</keyword>
<dbReference type="GO" id="GO:0005886">
    <property type="term" value="C:plasma membrane"/>
    <property type="evidence" value="ECO:0007669"/>
    <property type="project" value="UniProtKB-SubCell"/>
</dbReference>
<evidence type="ECO:0000313" key="9">
    <source>
        <dbReference type="EMBL" id="OGF63652.1"/>
    </source>
</evidence>
<evidence type="ECO:0000256" key="6">
    <source>
        <dbReference type="ARBA" id="ARBA00022989"/>
    </source>
</evidence>
<dbReference type="Proteomes" id="UP000178943">
    <property type="component" value="Unassembled WGS sequence"/>
</dbReference>
<dbReference type="GO" id="GO:0006508">
    <property type="term" value="P:proteolysis"/>
    <property type="evidence" value="ECO:0007669"/>
    <property type="project" value="UniProtKB-KW"/>
</dbReference>
<dbReference type="InterPro" id="IPR026392">
    <property type="entry name" value="Exo/Archaeosortase_dom"/>
</dbReference>
<feature type="transmembrane region" description="Helical" evidence="8">
    <location>
        <begin position="111"/>
        <end position="138"/>
    </location>
</feature>
<feature type="non-terminal residue" evidence="9">
    <location>
        <position position="204"/>
    </location>
</feature>
<proteinExistence type="predicted"/>
<keyword evidence="3" id="KW-0645">Protease</keyword>
<comment type="caution">
    <text evidence="9">The sequence shown here is derived from an EMBL/GenBank/DDBJ whole genome shotgun (WGS) entry which is preliminary data.</text>
</comment>
<gene>
    <name evidence="9" type="ORF">A2Y62_02050</name>
</gene>
<comment type="subcellular location">
    <subcellularLocation>
        <location evidence="1">Cell membrane</location>
        <topology evidence="1">Multi-pass membrane protein</topology>
    </subcellularLocation>
</comment>
<dbReference type="NCBIfam" id="TIGR04287">
    <property type="entry name" value="exosort_XrtK"/>
    <property type="match status" value="1"/>
</dbReference>
<feature type="transmembrane region" description="Helical" evidence="8">
    <location>
        <begin position="84"/>
        <end position="104"/>
    </location>
</feature>
<sequence length="204" mass="23098">MNFRNFIKQLVPFLRNNMLAFMLVLCLAYMLKHYYSTTSPDDLKWLTSPLSALIHSLTGIAFTYKAGYGYVNLKHAIGIEKGCVGINYMIAIFAMLSFSFIPRFPRQIHKLYLIASCALLSYLCTLIVNALRISTAIALPQTAPLGLSYEQFHRLQGIAMYFGAMCLLYFISARIVSKLIHQTSTTIIHPPSRNSLIATPLLWY</sequence>
<keyword evidence="5" id="KW-0378">Hydrolase</keyword>
<keyword evidence="7 8" id="KW-0472">Membrane</keyword>
<dbReference type="InterPro" id="IPR027551">
    <property type="entry name" value="Exosort_XrtK"/>
</dbReference>
<organism evidence="9 10">
    <name type="scientific">Candidatus Fischerbacteria bacterium RBG_13_37_8</name>
    <dbReference type="NCBI Taxonomy" id="1817863"/>
    <lineage>
        <taxon>Bacteria</taxon>
        <taxon>Candidatus Fischeribacteriota</taxon>
    </lineage>
</organism>
<evidence type="ECO:0000256" key="2">
    <source>
        <dbReference type="ARBA" id="ARBA00022475"/>
    </source>
</evidence>
<name>A0A1F5VJP6_9BACT</name>
<dbReference type="InterPro" id="IPR019127">
    <property type="entry name" value="Exosortase"/>
</dbReference>
<evidence type="ECO:0000256" key="5">
    <source>
        <dbReference type="ARBA" id="ARBA00022801"/>
    </source>
</evidence>
<evidence type="ECO:0000256" key="8">
    <source>
        <dbReference type="SAM" id="Phobius"/>
    </source>
</evidence>
<dbReference type="Pfam" id="PF09721">
    <property type="entry name" value="Exosortase_EpsH"/>
    <property type="match status" value="1"/>
</dbReference>
<keyword evidence="6 8" id="KW-1133">Transmembrane helix</keyword>
<evidence type="ECO:0000256" key="1">
    <source>
        <dbReference type="ARBA" id="ARBA00004651"/>
    </source>
</evidence>
<dbReference type="AlphaFoldDB" id="A0A1F5VJP6"/>
<dbReference type="EMBL" id="MFGW01000155">
    <property type="protein sequence ID" value="OGF63652.1"/>
    <property type="molecule type" value="Genomic_DNA"/>
</dbReference>